<dbReference type="InterPro" id="IPR005594">
    <property type="entry name" value="YadA_C"/>
</dbReference>
<comment type="subcellular location">
    <subcellularLocation>
        <location evidence="2">Cell outer membrane</location>
    </subcellularLocation>
    <subcellularLocation>
        <location evidence="1">Cell surface</location>
    </subcellularLocation>
</comment>
<evidence type="ECO:0000259" key="12">
    <source>
        <dbReference type="Pfam" id="PF03895"/>
    </source>
</evidence>
<dbReference type="Gene3D" id="2.150.10.10">
    <property type="entry name" value="Serralysin-like metalloprotease, C-terminal"/>
    <property type="match status" value="1"/>
</dbReference>
<organism evidence="14 15">
    <name type="scientific">Qipengyuania nanhaisediminis</name>
    <dbReference type="NCBI Taxonomy" id="604088"/>
    <lineage>
        <taxon>Bacteria</taxon>
        <taxon>Pseudomonadati</taxon>
        <taxon>Pseudomonadota</taxon>
        <taxon>Alphaproteobacteria</taxon>
        <taxon>Sphingomonadales</taxon>
        <taxon>Erythrobacteraceae</taxon>
        <taxon>Qipengyuania</taxon>
    </lineage>
</organism>
<feature type="domain" description="Trimeric autotransporter adhesin YadA-like stalk" evidence="13">
    <location>
        <begin position="277"/>
        <end position="312"/>
    </location>
</feature>
<feature type="domain" description="Trimeric autotransporter adhesin YadA-like stalk" evidence="13">
    <location>
        <begin position="726"/>
        <end position="759"/>
    </location>
</feature>
<dbReference type="Pfam" id="PF03895">
    <property type="entry name" value="YadA_anchor"/>
    <property type="match status" value="1"/>
</dbReference>
<dbReference type="Gene3D" id="1.20.5.2280">
    <property type="match status" value="1"/>
</dbReference>
<evidence type="ECO:0000256" key="5">
    <source>
        <dbReference type="ARBA" id="ARBA00022452"/>
    </source>
</evidence>
<keyword evidence="9" id="KW-0472">Membrane</keyword>
<keyword evidence="8" id="KW-0653">Protein transport</keyword>
<dbReference type="STRING" id="604088.SAMN04488060_2305"/>
<dbReference type="Proteomes" id="UP000199331">
    <property type="component" value="Unassembled WGS sequence"/>
</dbReference>
<evidence type="ECO:0000256" key="9">
    <source>
        <dbReference type="ARBA" id="ARBA00023136"/>
    </source>
</evidence>
<proteinExistence type="inferred from homology"/>
<evidence type="ECO:0000256" key="3">
    <source>
        <dbReference type="ARBA" id="ARBA00005848"/>
    </source>
</evidence>
<feature type="domain" description="Trimeric autotransporter adhesin YadA-like stalk" evidence="13">
    <location>
        <begin position="226"/>
        <end position="265"/>
    </location>
</feature>
<evidence type="ECO:0000256" key="8">
    <source>
        <dbReference type="ARBA" id="ARBA00022927"/>
    </source>
</evidence>
<keyword evidence="6" id="KW-0812">Transmembrane</keyword>
<dbReference type="Pfam" id="PF05662">
    <property type="entry name" value="YadA_stalk"/>
    <property type="match status" value="5"/>
</dbReference>
<feature type="signal peptide" evidence="11">
    <location>
        <begin position="1"/>
        <end position="29"/>
    </location>
</feature>
<evidence type="ECO:0000256" key="1">
    <source>
        <dbReference type="ARBA" id="ARBA00004241"/>
    </source>
</evidence>
<dbReference type="Gene3D" id="1.20.5.340">
    <property type="match status" value="3"/>
</dbReference>
<keyword evidence="5" id="KW-1134">Transmembrane beta strand</keyword>
<evidence type="ECO:0000259" key="13">
    <source>
        <dbReference type="Pfam" id="PF05662"/>
    </source>
</evidence>
<dbReference type="EMBL" id="FOWZ01000004">
    <property type="protein sequence ID" value="SFP31612.1"/>
    <property type="molecule type" value="Genomic_DNA"/>
</dbReference>
<dbReference type="GO" id="GO:0009986">
    <property type="term" value="C:cell surface"/>
    <property type="evidence" value="ECO:0007669"/>
    <property type="project" value="UniProtKB-SubCell"/>
</dbReference>
<keyword evidence="4" id="KW-0813">Transport</keyword>
<sequence length="861" mass="86780">MMNLELKRGAGVRALKCAALATVATTTLASPVFEQKAHAQALQPVVDVCTGITLPRSAVTEVIGAVNQPIVEQIETTVNGITTVTLVLAPLATITDLDIDLSSILADAEAGDPISLQILDTNGNIITASDDCNVIADAYTLVGESGIEIGGNQITGLGADGQTASAGELDAIAFGNNASTAVGATGAVAIGTNASVTAANSVALGADSVADRENTVSVGSAGNERQIVNVADGTAATDAATVGQVDAAIALATENIVEYDDGTQAQVTLQGAGGTTITNLAAGGVNGTSTDAVNGSQLFATNQSVAANAADIATLDGRVTVNEGDIVDLDGRVTVNEGDIAGLDTRLTAAEGDIVDLDTRVTANEGAITTLEELAVQYDDTTQSSITLGGASGTVVTNVAAGEVSATSTDAVNGAQLFATNQAVDALDTRVTVNEANIATNTANIATNTTAIANLQVTAGEFDGRITQNEEDIADLEGRVTVNEGDIANLDGRVTVNEGDIANLDGRVTVNEGDIANLDGRVTVNEGDIANLDGRVTVNEGDIANLDGRVTVNEGDITALDGRVAVNEGDITDLDTRVTTNEGDIVAIDGRVTVNETTITNIQAQLATVPVTYLSDADGSTPSAVPTDTAAFVGASGGAVRVTNVAEGELAAASTDAVNGSQLYATNQAVAQNTADIETINSNLAGSTVVAVQYSDPDNPTVSNGGTITNDVTLVGADPSAPVVLHNVANGTLANDAANVGQLQTGLSSVMASSMSYTDQRMAEAMAYTDMRIADLSFDLAEFRDEAFSGTAAAMAMSSIPQSIEPNKSLIGGAVGHYRGKTAFGFGYSGVSGNGKMIFNARGTIDTDGKGGFSVGTGISF</sequence>
<keyword evidence="15" id="KW-1185">Reference proteome</keyword>
<dbReference type="InterPro" id="IPR045584">
    <property type="entry name" value="Pilin-like"/>
</dbReference>
<feature type="domain" description="Trimeric autotransporter adhesin YadA-like stalk" evidence="13">
    <location>
        <begin position="396"/>
        <end position="438"/>
    </location>
</feature>
<keyword evidence="10" id="KW-0998">Cell outer membrane</keyword>
<feature type="domain" description="Trimeric autotransporter adhesin YadA-like stalk" evidence="13">
    <location>
        <begin position="641"/>
        <end position="683"/>
    </location>
</feature>
<reference evidence="15" key="1">
    <citation type="submission" date="2016-10" db="EMBL/GenBank/DDBJ databases">
        <authorList>
            <person name="Varghese N."/>
            <person name="Submissions S."/>
        </authorList>
    </citation>
    <scope>NUCLEOTIDE SEQUENCE [LARGE SCALE GENOMIC DNA]</scope>
    <source>
        <strain evidence="15">CGMCC 1.7715</strain>
    </source>
</reference>
<dbReference type="Gene3D" id="1.20.5.170">
    <property type="match status" value="2"/>
</dbReference>
<evidence type="ECO:0000256" key="2">
    <source>
        <dbReference type="ARBA" id="ARBA00004442"/>
    </source>
</evidence>
<dbReference type="SUPFAM" id="SSF101967">
    <property type="entry name" value="Adhesin YadA, collagen-binding domain"/>
    <property type="match status" value="3"/>
</dbReference>
<accession>A0A1I5PBY5</accession>
<keyword evidence="7 11" id="KW-0732">Signal</keyword>
<evidence type="ECO:0000256" key="4">
    <source>
        <dbReference type="ARBA" id="ARBA00022448"/>
    </source>
</evidence>
<dbReference type="Gene3D" id="3.30.1300.30">
    <property type="entry name" value="GSPII I/J protein-like"/>
    <property type="match status" value="1"/>
</dbReference>
<dbReference type="SUPFAM" id="SSF54523">
    <property type="entry name" value="Pili subunits"/>
    <property type="match status" value="1"/>
</dbReference>
<evidence type="ECO:0000313" key="15">
    <source>
        <dbReference type="Proteomes" id="UP000199331"/>
    </source>
</evidence>
<gene>
    <name evidence="14" type="ORF">SAMN04488060_2305</name>
</gene>
<feature type="chain" id="PRO_5011464971" evidence="11">
    <location>
        <begin position="30"/>
        <end position="861"/>
    </location>
</feature>
<evidence type="ECO:0000313" key="14">
    <source>
        <dbReference type="EMBL" id="SFP31612.1"/>
    </source>
</evidence>
<name>A0A1I5PBY5_9SPHN</name>
<dbReference type="InterPro" id="IPR008635">
    <property type="entry name" value="Coiled_stalk_dom"/>
</dbReference>
<dbReference type="AlphaFoldDB" id="A0A1I5PBY5"/>
<dbReference type="SUPFAM" id="SSF57997">
    <property type="entry name" value="Tropomyosin"/>
    <property type="match status" value="1"/>
</dbReference>
<comment type="similarity">
    <text evidence="3">Belongs to the autotransporter-2 (AT-2) (TC 1.B.40) family.</text>
</comment>
<protein>
    <submittedName>
        <fullName evidence="14">Autotransporter adhesin</fullName>
    </submittedName>
</protein>
<evidence type="ECO:0000256" key="11">
    <source>
        <dbReference type="SAM" id="SignalP"/>
    </source>
</evidence>
<evidence type="ECO:0000256" key="10">
    <source>
        <dbReference type="ARBA" id="ARBA00023237"/>
    </source>
</evidence>
<feature type="domain" description="Trimeric autotransporter adhesin YadA-like C-terminal membrane anchor" evidence="12">
    <location>
        <begin position="801"/>
        <end position="861"/>
    </location>
</feature>
<dbReference type="InterPro" id="IPR011049">
    <property type="entry name" value="Serralysin-like_metalloprot_C"/>
</dbReference>
<dbReference type="GO" id="GO:0009279">
    <property type="term" value="C:cell outer membrane"/>
    <property type="evidence" value="ECO:0007669"/>
    <property type="project" value="UniProtKB-SubCell"/>
</dbReference>
<dbReference type="GO" id="GO:0015031">
    <property type="term" value="P:protein transport"/>
    <property type="evidence" value="ECO:0007669"/>
    <property type="project" value="UniProtKB-KW"/>
</dbReference>
<evidence type="ECO:0000256" key="7">
    <source>
        <dbReference type="ARBA" id="ARBA00022729"/>
    </source>
</evidence>
<evidence type="ECO:0000256" key="6">
    <source>
        <dbReference type="ARBA" id="ARBA00022692"/>
    </source>
</evidence>